<dbReference type="OrthoDB" id="414075at2759"/>
<sequence length="285" mass="31833">MSALNLSRSCRRRATGSFRTLATATEAAHPVPRQPPVAPSPVPPPPRSGKPTLSASVILNRAPILTREPTPFERAFFAYQQRVRRALHNPFPEDFYFKQGSLLATKFRAEEIEREREAFGNGFGIEEEKSADRAAADAAALEQLRLQEGEGDELPSREHRADTKKDYRSLDRAGQRNIYALVFVNGEWRFPTGDIKKGEWLHQAAQRDLQHECGAHMDTWIVSRNPIGVYKPKAPADTPAPESATFFYKAHILAGQIRPANGATDFVWLTRRRSASASRQSTGTV</sequence>
<evidence type="ECO:0000256" key="4">
    <source>
        <dbReference type="ARBA" id="ARBA00022980"/>
    </source>
</evidence>
<evidence type="ECO:0000256" key="3">
    <source>
        <dbReference type="ARBA" id="ARBA00022946"/>
    </source>
</evidence>
<dbReference type="EMBL" id="VDMD01000028">
    <property type="protein sequence ID" value="TRM59404.1"/>
    <property type="molecule type" value="Genomic_DNA"/>
</dbReference>
<dbReference type="Pfam" id="PF11788">
    <property type="entry name" value="MRP-L46"/>
    <property type="match status" value="1"/>
</dbReference>
<evidence type="ECO:0000256" key="1">
    <source>
        <dbReference type="ARBA" id="ARBA00004173"/>
    </source>
</evidence>
<proteinExistence type="inferred from homology"/>
<comment type="caution">
    <text evidence="10">The sequence shown here is derived from an EMBL/GenBank/DDBJ whole genome shotgun (WGS) entry which is preliminary data.</text>
</comment>
<keyword evidence="11" id="KW-1185">Reference proteome</keyword>
<dbReference type="InterPro" id="IPR015797">
    <property type="entry name" value="NUDIX_hydrolase-like_dom_sf"/>
</dbReference>
<dbReference type="AlphaFoldDB" id="A0A550C3N8"/>
<keyword evidence="3" id="KW-0809">Transit peptide</keyword>
<reference evidence="10 11" key="1">
    <citation type="journal article" date="2019" name="New Phytol.">
        <title>Comparative genomics reveals unique wood-decay strategies and fruiting body development in the Schizophyllaceae.</title>
        <authorList>
            <person name="Almasi E."/>
            <person name="Sahu N."/>
            <person name="Krizsan K."/>
            <person name="Balint B."/>
            <person name="Kovacs G.M."/>
            <person name="Kiss B."/>
            <person name="Cseklye J."/>
            <person name="Drula E."/>
            <person name="Henrissat B."/>
            <person name="Nagy I."/>
            <person name="Chovatia M."/>
            <person name="Adam C."/>
            <person name="LaButti K."/>
            <person name="Lipzen A."/>
            <person name="Riley R."/>
            <person name="Grigoriev I.V."/>
            <person name="Nagy L.G."/>
        </authorList>
    </citation>
    <scope>NUCLEOTIDE SEQUENCE [LARGE SCALE GENOMIC DNA]</scope>
    <source>
        <strain evidence="10 11">NL-1724</strain>
    </source>
</reference>
<dbReference type="PANTHER" id="PTHR13124">
    <property type="entry name" value="39S RIBOSOMAL PROTEIN L46, MITOCHONDRIAL PRECURSOR-RELATED"/>
    <property type="match status" value="1"/>
</dbReference>
<feature type="region of interest" description="Disordered" evidence="8">
    <location>
        <begin position="24"/>
        <end position="53"/>
    </location>
</feature>
<evidence type="ECO:0000313" key="10">
    <source>
        <dbReference type="EMBL" id="TRM59404.1"/>
    </source>
</evidence>
<gene>
    <name evidence="10" type="ORF">BD626DRAFT_572690</name>
</gene>
<dbReference type="Proteomes" id="UP000320762">
    <property type="component" value="Unassembled WGS sequence"/>
</dbReference>
<evidence type="ECO:0000256" key="2">
    <source>
        <dbReference type="ARBA" id="ARBA00009070"/>
    </source>
</evidence>
<dbReference type="STRING" id="97359.A0A550C3N8"/>
<keyword evidence="5" id="KW-0496">Mitochondrion</keyword>
<name>A0A550C3N8_9AGAR</name>
<keyword evidence="4 10" id="KW-0689">Ribosomal protein</keyword>
<comment type="subcellular location">
    <subcellularLocation>
        <location evidence="1">Mitochondrion</location>
    </subcellularLocation>
</comment>
<evidence type="ECO:0000313" key="11">
    <source>
        <dbReference type="Proteomes" id="UP000320762"/>
    </source>
</evidence>
<dbReference type="Gene3D" id="3.90.79.10">
    <property type="entry name" value="Nucleoside Triphosphate Pyrophosphohydrolase"/>
    <property type="match status" value="1"/>
</dbReference>
<dbReference type="GO" id="GO:0005762">
    <property type="term" value="C:mitochondrial large ribosomal subunit"/>
    <property type="evidence" value="ECO:0007669"/>
    <property type="project" value="TreeGrafter"/>
</dbReference>
<dbReference type="PANTHER" id="PTHR13124:SF12">
    <property type="entry name" value="LARGE RIBOSOMAL SUBUNIT PROTEIN ML46"/>
    <property type="match status" value="1"/>
</dbReference>
<feature type="compositionally biased region" description="Basic and acidic residues" evidence="8">
    <location>
        <begin position="154"/>
        <end position="166"/>
    </location>
</feature>
<dbReference type="InterPro" id="IPR033650">
    <property type="entry name" value="Ribosomal_mL46_NUDIX"/>
</dbReference>
<evidence type="ECO:0000256" key="5">
    <source>
        <dbReference type="ARBA" id="ARBA00023128"/>
    </source>
</evidence>
<dbReference type="InterPro" id="IPR040008">
    <property type="entry name" value="Ribosomal_mL46"/>
</dbReference>
<dbReference type="GO" id="GO:0003735">
    <property type="term" value="F:structural constituent of ribosome"/>
    <property type="evidence" value="ECO:0007669"/>
    <property type="project" value="InterPro"/>
</dbReference>
<dbReference type="CDD" id="cd04661">
    <property type="entry name" value="NUDIX_MRP_L46"/>
    <property type="match status" value="1"/>
</dbReference>
<feature type="domain" description="Large ribosomal subunit protein mL46 N-terminal" evidence="9">
    <location>
        <begin position="52"/>
        <end position="121"/>
    </location>
</feature>
<comment type="similarity">
    <text evidence="2">Belongs to the mitochondrion-specific ribosomal protein mL46 family.</text>
</comment>
<organism evidence="10 11">
    <name type="scientific">Schizophyllum amplum</name>
    <dbReference type="NCBI Taxonomy" id="97359"/>
    <lineage>
        <taxon>Eukaryota</taxon>
        <taxon>Fungi</taxon>
        <taxon>Dikarya</taxon>
        <taxon>Basidiomycota</taxon>
        <taxon>Agaricomycotina</taxon>
        <taxon>Agaricomycetes</taxon>
        <taxon>Agaricomycetidae</taxon>
        <taxon>Agaricales</taxon>
        <taxon>Schizophyllaceae</taxon>
        <taxon>Schizophyllum</taxon>
    </lineage>
</organism>
<dbReference type="SUPFAM" id="SSF55811">
    <property type="entry name" value="Nudix"/>
    <property type="match status" value="1"/>
</dbReference>
<evidence type="ECO:0000256" key="8">
    <source>
        <dbReference type="SAM" id="MobiDB-lite"/>
    </source>
</evidence>
<keyword evidence="6" id="KW-0687">Ribonucleoprotein</keyword>
<evidence type="ECO:0000256" key="6">
    <source>
        <dbReference type="ARBA" id="ARBA00023274"/>
    </source>
</evidence>
<protein>
    <recommendedName>
        <fullName evidence="7">Large ribosomal subunit protein mL46</fullName>
    </recommendedName>
</protein>
<accession>A0A550C3N8</accession>
<evidence type="ECO:0000259" key="9">
    <source>
        <dbReference type="Pfam" id="PF11788"/>
    </source>
</evidence>
<evidence type="ECO:0000256" key="7">
    <source>
        <dbReference type="ARBA" id="ARBA00035190"/>
    </source>
</evidence>
<dbReference type="InterPro" id="IPR021757">
    <property type="entry name" value="Ribosomal_mL46_N"/>
</dbReference>
<feature type="region of interest" description="Disordered" evidence="8">
    <location>
        <begin position="146"/>
        <end position="166"/>
    </location>
</feature>
<feature type="compositionally biased region" description="Pro residues" evidence="8">
    <location>
        <begin position="32"/>
        <end position="48"/>
    </location>
</feature>